<keyword evidence="3" id="KW-1185">Reference proteome</keyword>
<dbReference type="AlphaFoldDB" id="A0A074Z6M7"/>
<dbReference type="KEGG" id="ovi:T265_14795"/>
<evidence type="ECO:0000313" key="3">
    <source>
        <dbReference type="Proteomes" id="UP000054324"/>
    </source>
</evidence>
<feature type="non-terminal residue" evidence="2">
    <location>
        <position position="1"/>
    </location>
</feature>
<dbReference type="Gene3D" id="3.40.33.10">
    <property type="entry name" value="CAP"/>
    <property type="match status" value="1"/>
</dbReference>
<dbReference type="CTD" id="20328961"/>
<name>A0A074Z6M7_OPIVI</name>
<sequence length="76" mass="8924">PPQNYERYLEDHNKYRRLVLDGKVREQPQATFMYKMKWNAALALLAQRSAEECNFEITGHPTTNVNKAASPEHNYE</sequence>
<dbReference type="InterPro" id="IPR035940">
    <property type="entry name" value="CAP_sf"/>
</dbReference>
<protein>
    <recommendedName>
        <fullName evidence="1">SCP domain-containing protein</fullName>
    </recommendedName>
</protein>
<organism evidence="2 3">
    <name type="scientific">Opisthorchis viverrini</name>
    <name type="common">Southeast Asian liver fluke</name>
    <dbReference type="NCBI Taxonomy" id="6198"/>
    <lineage>
        <taxon>Eukaryota</taxon>
        <taxon>Metazoa</taxon>
        <taxon>Spiralia</taxon>
        <taxon>Lophotrochozoa</taxon>
        <taxon>Platyhelminthes</taxon>
        <taxon>Trematoda</taxon>
        <taxon>Digenea</taxon>
        <taxon>Opisthorchiida</taxon>
        <taxon>Opisthorchiata</taxon>
        <taxon>Opisthorchiidae</taxon>
        <taxon>Opisthorchis</taxon>
    </lineage>
</organism>
<proteinExistence type="predicted"/>
<dbReference type="RefSeq" id="XP_009173540.1">
    <property type="nucleotide sequence ID" value="XM_009175276.1"/>
</dbReference>
<gene>
    <name evidence="2" type="ORF">T265_14795</name>
</gene>
<accession>A0A074Z6M7</accession>
<feature type="non-terminal residue" evidence="2">
    <location>
        <position position="76"/>
    </location>
</feature>
<feature type="domain" description="SCP" evidence="1">
    <location>
        <begin position="9"/>
        <end position="73"/>
    </location>
</feature>
<dbReference type="CDD" id="cd05380">
    <property type="entry name" value="CAP_euk"/>
    <property type="match status" value="1"/>
</dbReference>
<reference evidence="2 3" key="1">
    <citation type="submission" date="2013-11" db="EMBL/GenBank/DDBJ databases">
        <title>Opisthorchis viverrini - life in the bile duct.</title>
        <authorList>
            <person name="Young N.D."/>
            <person name="Nagarajan N."/>
            <person name="Lin S.J."/>
            <person name="Korhonen P.K."/>
            <person name="Jex A.R."/>
            <person name="Hall R.S."/>
            <person name="Safavi-Hemami H."/>
            <person name="Kaewkong W."/>
            <person name="Bertrand D."/>
            <person name="Gao S."/>
            <person name="Seet Q."/>
            <person name="Wongkham S."/>
            <person name="Teh B.T."/>
            <person name="Wongkham C."/>
            <person name="Intapan P.M."/>
            <person name="Maleewong W."/>
            <person name="Yang X."/>
            <person name="Hu M."/>
            <person name="Wang Z."/>
            <person name="Hofmann A."/>
            <person name="Sternberg P.W."/>
            <person name="Tan P."/>
            <person name="Wang J."/>
            <person name="Gasser R.B."/>
        </authorList>
    </citation>
    <scope>NUCLEOTIDE SEQUENCE [LARGE SCALE GENOMIC DNA]</scope>
</reference>
<dbReference type="Proteomes" id="UP000054324">
    <property type="component" value="Unassembled WGS sequence"/>
</dbReference>
<evidence type="ECO:0000259" key="1">
    <source>
        <dbReference type="Pfam" id="PF00188"/>
    </source>
</evidence>
<dbReference type="InterPro" id="IPR014044">
    <property type="entry name" value="CAP_dom"/>
</dbReference>
<dbReference type="GeneID" id="20328961"/>
<dbReference type="SUPFAM" id="SSF55797">
    <property type="entry name" value="PR-1-like"/>
    <property type="match status" value="1"/>
</dbReference>
<dbReference type="Pfam" id="PF00188">
    <property type="entry name" value="CAP"/>
    <property type="match status" value="1"/>
</dbReference>
<evidence type="ECO:0000313" key="2">
    <source>
        <dbReference type="EMBL" id="KER22713.1"/>
    </source>
</evidence>
<dbReference type="EMBL" id="KL596883">
    <property type="protein sequence ID" value="KER22713.1"/>
    <property type="molecule type" value="Genomic_DNA"/>
</dbReference>